<feature type="repeat" description="PPR" evidence="2">
    <location>
        <begin position="229"/>
        <end position="264"/>
    </location>
</feature>
<dbReference type="Gene3D" id="1.25.40.10">
    <property type="entry name" value="Tetratricopeptide repeat domain"/>
    <property type="match status" value="4"/>
</dbReference>
<evidence type="ECO:0000256" key="2">
    <source>
        <dbReference type="PROSITE-ProRule" id="PRU00708"/>
    </source>
</evidence>
<name>A0AAP0EHH8_9MAGN</name>
<dbReference type="PANTHER" id="PTHR47926">
    <property type="entry name" value="PENTATRICOPEPTIDE REPEAT-CONTAINING PROTEIN"/>
    <property type="match status" value="1"/>
</dbReference>
<keyword evidence="4" id="KW-1185">Reference proteome</keyword>
<evidence type="ECO:0000313" key="3">
    <source>
        <dbReference type="EMBL" id="KAK9092285.1"/>
    </source>
</evidence>
<feature type="repeat" description="PPR" evidence="2">
    <location>
        <begin position="94"/>
        <end position="128"/>
    </location>
</feature>
<dbReference type="Pfam" id="PF20431">
    <property type="entry name" value="E_motif"/>
    <property type="match status" value="1"/>
</dbReference>
<dbReference type="Pfam" id="PF13041">
    <property type="entry name" value="PPR_2"/>
    <property type="match status" value="1"/>
</dbReference>
<dbReference type="PROSITE" id="PS51375">
    <property type="entry name" value="PPR"/>
    <property type="match status" value="4"/>
</dbReference>
<gene>
    <name evidence="3" type="ORF">Syun_027196</name>
</gene>
<comment type="caution">
    <text evidence="3">The sequence shown here is derived from an EMBL/GenBank/DDBJ whole genome shotgun (WGS) entry which is preliminary data.</text>
</comment>
<dbReference type="AlphaFoldDB" id="A0AAP0EHH8"/>
<protein>
    <recommendedName>
        <fullName evidence="5">Pentatricopeptide repeat-containing protein</fullName>
    </recommendedName>
</protein>
<dbReference type="FunFam" id="1.25.40.10:FF:000090">
    <property type="entry name" value="Pentatricopeptide repeat-containing protein, chloroplastic"/>
    <property type="match status" value="1"/>
</dbReference>
<accession>A0AAP0EHH8</accession>
<dbReference type="InterPro" id="IPR002885">
    <property type="entry name" value="PPR_rpt"/>
</dbReference>
<feature type="repeat" description="PPR" evidence="2">
    <location>
        <begin position="167"/>
        <end position="201"/>
    </location>
</feature>
<dbReference type="NCBIfam" id="TIGR00756">
    <property type="entry name" value="PPR"/>
    <property type="match status" value="5"/>
</dbReference>
<evidence type="ECO:0000256" key="1">
    <source>
        <dbReference type="ARBA" id="ARBA00022737"/>
    </source>
</evidence>
<dbReference type="InterPro" id="IPR046848">
    <property type="entry name" value="E_motif"/>
</dbReference>
<reference evidence="3 4" key="1">
    <citation type="submission" date="2024-01" db="EMBL/GenBank/DDBJ databases">
        <title>Genome assemblies of Stephania.</title>
        <authorList>
            <person name="Yang L."/>
        </authorList>
    </citation>
    <scope>NUCLEOTIDE SEQUENCE [LARGE SCALE GENOMIC DNA]</scope>
    <source>
        <strain evidence="3">YNDBR</strain>
        <tissue evidence="3">Leaf</tissue>
    </source>
</reference>
<dbReference type="InterPro" id="IPR011990">
    <property type="entry name" value="TPR-like_helical_dom_sf"/>
</dbReference>
<evidence type="ECO:0008006" key="5">
    <source>
        <dbReference type="Google" id="ProtNLM"/>
    </source>
</evidence>
<dbReference type="PANTHER" id="PTHR47926:SF535">
    <property type="entry name" value="PENTACOTRIPEPTIDE-REPEAT REGION OF PRORP DOMAIN-CONTAINING PROTEIN"/>
    <property type="match status" value="1"/>
</dbReference>
<dbReference type="InterPro" id="IPR046960">
    <property type="entry name" value="PPR_At4g14850-like_plant"/>
</dbReference>
<keyword evidence="1" id="KW-0677">Repeat</keyword>
<feature type="repeat" description="PPR" evidence="2">
    <location>
        <begin position="331"/>
        <end position="361"/>
    </location>
</feature>
<organism evidence="3 4">
    <name type="scientific">Stephania yunnanensis</name>
    <dbReference type="NCBI Taxonomy" id="152371"/>
    <lineage>
        <taxon>Eukaryota</taxon>
        <taxon>Viridiplantae</taxon>
        <taxon>Streptophyta</taxon>
        <taxon>Embryophyta</taxon>
        <taxon>Tracheophyta</taxon>
        <taxon>Spermatophyta</taxon>
        <taxon>Magnoliopsida</taxon>
        <taxon>Ranunculales</taxon>
        <taxon>Menispermaceae</taxon>
        <taxon>Menispermoideae</taxon>
        <taxon>Cissampelideae</taxon>
        <taxon>Stephania</taxon>
    </lineage>
</organism>
<dbReference type="GO" id="GO:0003723">
    <property type="term" value="F:RNA binding"/>
    <property type="evidence" value="ECO:0007669"/>
    <property type="project" value="InterPro"/>
</dbReference>
<dbReference type="EMBL" id="JBBNAF010000012">
    <property type="protein sequence ID" value="KAK9092285.1"/>
    <property type="molecule type" value="Genomic_DNA"/>
</dbReference>
<proteinExistence type="predicted"/>
<evidence type="ECO:0000313" key="4">
    <source>
        <dbReference type="Proteomes" id="UP001420932"/>
    </source>
</evidence>
<dbReference type="GO" id="GO:0009451">
    <property type="term" value="P:RNA modification"/>
    <property type="evidence" value="ECO:0007669"/>
    <property type="project" value="InterPro"/>
</dbReference>
<sequence length="526" mass="58693">MIPSLQNSNPISPNQTSITIQSYISHPTSSTISLALQHYIQSKFPLHGQKIHAHILKTGFRPNTNVSIKLLILYLRSGCLRCSRNMFDEMPKPTASSYNSMIAGYIKHGNVEESVSLIQKFAFSDERLDGFTYSMILKLSTAAPAVVNADSGRQVHGQILKSCVEMDDILSTALVDSYAKNGKVEYARRLFDMMLEINVFCSTAMISGYMNRGSVEDADEIFERTRDKDTVVFNAMIEGYSKSLETAERSLDMYIQMLRLNFEPTISTFVSLIGACSVLSAFEVGQQVQSQLMKSRLFADVRLGSALVDMYAKCGKINDARMIFDNMCERNVFSWTSMIDGYGKNGKPTEALHLFEKMQKEYKIKPNHVSYLSVLSACGHAGLVQEGWKIFRSLERDPSCKPRMEHYACMVDLLGRPGNLNEAWNFITQIPERPNTDVWAALLGTSRLHGNVEMADLAANEIFKLSRNERPGAYVALSNAFAAAGKWEGVNGVRVLMKERGVSKDTGFSWVGTESGLCGFHVGQRI</sequence>
<dbReference type="Pfam" id="PF01535">
    <property type="entry name" value="PPR"/>
    <property type="match status" value="3"/>
</dbReference>
<dbReference type="Proteomes" id="UP001420932">
    <property type="component" value="Unassembled WGS sequence"/>
</dbReference>